<protein>
    <submittedName>
        <fullName evidence="1">Uncharacterized protein</fullName>
    </submittedName>
</protein>
<sequence length="78" mass="9617">MAKIERKEKKRLEKEMKKKEKIIMKNLKVFDIEKKDKQDYDKVRENENEEENKNTVGLRIYNFIRNLSCLKRQKTDVQ</sequence>
<dbReference type="EMBL" id="UYJE01005017">
    <property type="protein sequence ID" value="VDI33250.1"/>
    <property type="molecule type" value="Genomic_DNA"/>
</dbReference>
<evidence type="ECO:0000313" key="1">
    <source>
        <dbReference type="EMBL" id="VDI33250.1"/>
    </source>
</evidence>
<keyword evidence="2" id="KW-1185">Reference proteome</keyword>
<dbReference type="Proteomes" id="UP000596742">
    <property type="component" value="Unassembled WGS sequence"/>
</dbReference>
<gene>
    <name evidence="1" type="ORF">MGAL_10B017694</name>
</gene>
<dbReference type="AlphaFoldDB" id="A0A8B6EGR9"/>
<evidence type="ECO:0000313" key="2">
    <source>
        <dbReference type="Proteomes" id="UP000596742"/>
    </source>
</evidence>
<comment type="caution">
    <text evidence="1">The sequence shown here is derived from an EMBL/GenBank/DDBJ whole genome shotgun (WGS) entry which is preliminary data.</text>
</comment>
<organism evidence="1 2">
    <name type="scientific">Mytilus galloprovincialis</name>
    <name type="common">Mediterranean mussel</name>
    <dbReference type="NCBI Taxonomy" id="29158"/>
    <lineage>
        <taxon>Eukaryota</taxon>
        <taxon>Metazoa</taxon>
        <taxon>Spiralia</taxon>
        <taxon>Lophotrochozoa</taxon>
        <taxon>Mollusca</taxon>
        <taxon>Bivalvia</taxon>
        <taxon>Autobranchia</taxon>
        <taxon>Pteriomorphia</taxon>
        <taxon>Mytilida</taxon>
        <taxon>Mytiloidea</taxon>
        <taxon>Mytilidae</taxon>
        <taxon>Mytilinae</taxon>
        <taxon>Mytilus</taxon>
    </lineage>
</organism>
<name>A0A8B6EGR9_MYTGA</name>
<reference evidence="1" key="1">
    <citation type="submission" date="2018-11" db="EMBL/GenBank/DDBJ databases">
        <authorList>
            <person name="Alioto T."/>
            <person name="Alioto T."/>
        </authorList>
    </citation>
    <scope>NUCLEOTIDE SEQUENCE</scope>
</reference>
<accession>A0A8B6EGR9</accession>
<proteinExistence type="predicted"/>